<evidence type="ECO:0000313" key="1">
    <source>
        <dbReference type="EMBL" id="KNC76351.1"/>
    </source>
</evidence>
<sequence>MNVQKITFTLRMDSRSTLDHSALSNFELSFPKQMRGVISLHDYLEVLRAVNGFFAEYHRAIRRRHKQAATKKFRSMFSCIFPVLELEYVETNRILIDAIEDCKFYLETYQNTRFADIEIKWSMSSVRGTVSTRKFKNCIRVANYIVPTLTIEWEDKIRLQKRKGKSFKVANVVARSIDAFKVTPSYQHSFQNRFDETLQRYIVIPRELRR</sequence>
<proteinExistence type="predicted"/>
<accession>A0A0L0FIP4</accession>
<organism evidence="1 2">
    <name type="scientific">Sphaeroforma arctica JP610</name>
    <dbReference type="NCBI Taxonomy" id="667725"/>
    <lineage>
        <taxon>Eukaryota</taxon>
        <taxon>Ichthyosporea</taxon>
        <taxon>Ichthyophonida</taxon>
        <taxon>Sphaeroforma</taxon>
    </lineage>
</organism>
<dbReference type="AlphaFoldDB" id="A0A0L0FIP4"/>
<keyword evidence="2" id="KW-1185">Reference proteome</keyword>
<dbReference type="Proteomes" id="UP000054560">
    <property type="component" value="Unassembled WGS sequence"/>
</dbReference>
<reference evidence="1 2" key="1">
    <citation type="submission" date="2011-02" db="EMBL/GenBank/DDBJ databases">
        <title>The Genome Sequence of Sphaeroforma arctica JP610.</title>
        <authorList>
            <consortium name="The Broad Institute Genome Sequencing Platform"/>
            <person name="Russ C."/>
            <person name="Cuomo C."/>
            <person name="Young S.K."/>
            <person name="Zeng Q."/>
            <person name="Gargeya S."/>
            <person name="Alvarado L."/>
            <person name="Berlin A."/>
            <person name="Chapman S.B."/>
            <person name="Chen Z."/>
            <person name="Freedman E."/>
            <person name="Gellesch M."/>
            <person name="Goldberg J."/>
            <person name="Griggs A."/>
            <person name="Gujja S."/>
            <person name="Heilman E."/>
            <person name="Heiman D."/>
            <person name="Howarth C."/>
            <person name="Mehta T."/>
            <person name="Neiman D."/>
            <person name="Pearson M."/>
            <person name="Roberts A."/>
            <person name="Saif S."/>
            <person name="Shea T."/>
            <person name="Shenoy N."/>
            <person name="Sisk P."/>
            <person name="Stolte C."/>
            <person name="Sykes S."/>
            <person name="White J."/>
            <person name="Yandava C."/>
            <person name="Burger G."/>
            <person name="Gray M.W."/>
            <person name="Holland P.W.H."/>
            <person name="King N."/>
            <person name="Lang F.B.F."/>
            <person name="Roger A.J."/>
            <person name="Ruiz-Trillo I."/>
            <person name="Haas B."/>
            <person name="Nusbaum C."/>
            <person name="Birren B."/>
        </authorList>
    </citation>
    <scope>NUCLEOTIDE SEQUENCE [LARGE SCALE GENOMIC DNA]</scope>
    <source>
        <strain evidence="1 2">JP610</strain>
    </source>
</reference>
<evidence type="ECO:0000313" key="2">
    <source>
        <dbReference type="Proteomes" id="UP000054560"/>
    </source>
</evidence>
<dbReference type="GeneID" id="25911648"/>
<gene>
    <name evidence="1" type="ORF">SARC_11144</name>
</gene>
<dbReference type="EMBL" id="KQ243141">
    <property type="protein sequence ID" value="KNC76351.1"/>
    <property type="molecule type" value="Genomic_DNA"/>
</dbReference>
<protein>
    <submittedName>
        <fullName evidence="1">Uncharacterized protein</fullName>
    </submittedName>
</protein>
<name>A0A0L0FIP4_9EUKA</name>
<dbReference type="RefSeq" id="XP_014150253.1">
    <property type="nucleotide sequence ID" value="XM_014294778.1"/>
</dbReference>